<dbReference type="AlphaFoldDB" id="H0R593"/>
<dbReference type="EMBL" id="BAEH01000108">
    <property type="protein sequence ID" value="GAB20244.1"/>
    <property type="molecule type" value="Genomic_DNA"/>
</dbReference>
<organism evidence="3 4">
    <name type="scientific">Gordonia effusa NBRC 100432</name>
    <dbReference type="NCBI Taxonomy" id="1077974"/>
    <lineage>
        <taxon>Bacteria</taxon>
        <taxon>Bacillati</taxon>
        <taxon>Actinomycetota</taxon>
        <taxon>Actinomycetes</taxon>
        <taxon>Mycobacteriales</taxon>
        <taxon>Gordoniaceae</taxon>
        <taxon>Gordonia</taxon>
    </lineage>
</organism>
<keyword evidence="4" id="KW-1185">Reference proteome</keyword>
<evidence type="ECO:0008006" key="5">
    <source>
        <dbReference type="Google" id="ProtNLM"/>
    </source>
</evidence>
<evidence type="ECO:0000256" key="1">
    <source>
        <dbReference type="SAM" id="MobiDB-lite"/>
    </source>
</evidence>
<evidence type="ECO:0000256" key="2">
    <source>
        <dbReference type="SAM" id="Phobius"/>
    </source>
</evidence>
<dbReference type="STRING" id="1077974.GOEFS_108_00040"/>
<keyword evidence="2" id="KW-1133">Transmembrane helix</keyword>
<feature type="compositionally biased region" description="Polar residues" evidence="1">
    <location>
        <begin position="1"/>
        <end position="14"/>
    </location>
</feature>
<accession>H0R593</accession>
<feature type="transmembrane region" description="Helical" evidence="2">
    <location>
        <begin position="182"/>
        <end position="207"/>
    </location>
</feature>
<gene>
    <name evidence="3" type="ORF">GOEFS_108_00040</name>
</gene>
<feature type="transmembrane region" description="Helical" evidence="2">
    <location>
        <begin position="80"/>
        <end position="106"/>
    </location>
</feature>
<reference evidence="3 4" key="1">
    <citation type="submission" date="2011-12" db="EMBL/GenBank/DDBJ databases">
        <title>Whole genome shotgun sequence of Gordonia effusa NBRC 100432.</title>
        <authorList>
            <person name="Yoshida I."/>
            <person name="Takarada H."/>
            <person name="Hosoyama A."/>
            <person name="Tsuchikane K."/>
            <person name="Katsumata H."/>
            <person name="Yamazaki S."/>
            <person name="Fujita N."/>
        </authorList>
    </citation>
    <scope>NUCLEOTIDE SEQUENCE [LARGE SCALE GENOMIC DNA]</scope>
    <source>
        <strain evidence="3 4">NBRC 100432</strain>
    </source>
</reference>
<dbReference type="RefSeq" id="WP_007319579.1">
    <property type="nucleotide sequence ID" value="NZ_BAEH01000108.1"/>
</dbReference>
<protein>
    <recommendedName>
        <fullName evidence="5">Transmembrane protein</fullName>
    </recommendedName>
</protein>
<evidence type="ECO:0000313" key="4">
    <source>
        <dbReference type="Proteomes" id="UP000035034"/>
    </source>
</evidence>
<proteinExistence type="predicted"/>
<comment type="caution">
    <text evidence="3">The sequence shown here is derived from an EMBL/GenBank/DDBJ whole genome shotgun (WGS) entry which is preliminary data.</text>
</comment>
<evidence type="ECO:0000313" key="3">
    <source>
        <dbReference type="EMBL" id="GAB20244.1"/>
    </source>
</evidence>
<feature type="region of interest" description="Disordered" evidence="1">
    <location>
        <begin position="1"/>
        <end position="22"/>
    </location>
</feature>
<sequence length="216" mass="22363">MTTPDSRWPTSESPTIPDLPRPTSHLAYSQTHFAAATDATPTTVDQEAVVAPAPAGFTPLPGTRDAGIAQRVSGDAVVKLCGALVMVSVLVVGFTWLVTFAVNQVATTTHRLGEILNPNAAAWQPIAPATAISWSLAAVVTLVVLVVLMAHLVPSPLLFYVASAVLGAGVVLVLMSNEGVGAPVMIIAGLVGVVSIIGVSIPGRYYVDLLHSGRRQ</sequence>
<feature type="transmembrane region" description="Helical" evidence="2">
    <location>
        <begin position="157"/>
        <end position="176"/>
    </location>
</feature>
<keyword evidence="2" id="KW-0472">Membrane</keyword>
<name>H0R593_9ACTN</name>
<feature type="transmembrane region" description="Helical" evidence="2">
    <location>
        <begin position="126"/>
        <end position="150"/>
    </location>
</feature>
<dbReference type="Proteomes" id="UP000035034">
    <property type="component" value="Unassembled WGS sequence"/>
</dbReference>
<keyword evidence="2" id="KW-0812">Transmembrane</keyword>